<dbReference type="Gene3D" id="1.10.10.10">
    <property type="entry name" value="Winged helix-like DNA-binding domain superfamily/Winged helix DNA-binding domain"/>
    <property type="match status" value="1"/>
</dbReference>
<sequence length="503" mass="56399">MDCEKVAEKLQEYGHKAAFYHGSMESEQHAMVQKQWSKDEINVICATVAFGMGINKPDVRFVIHHSLPKSIEGYHQECGRAGRDGLSSSCVLYYSYSDYIRVKHMICQEAFEQSSLSSSYHRANTAPSGRLLETNLLRMVSYCENDVDCRRLLQLIHFGEKFYSMNCQKTCNNCFKNQNYVEKDVTEIAKQLVELVKTTNQQFSAAHLLEVYRGSLNQFVRKHEKLSLHGAGKHLAKGEASRVLRHLVTEDILIEDVKKSDMFGSVNGPKANNLVSGVQTIKLRFPGGAKACRSSRSAAATPAKVSLPVEKKSFTQMDIPAAQPQSEANLDLPAKLYLALRALTTTLINEAEEIGMGAHHVFATSIFHSICRAIPRTKDELLEVQGIGDGKLMRYGDRVLETIEATIREHYRDKNGTSSNDSSDSRKRGNDTKVSSGTSNDDDFVESTGPTRKRLAKNRDKNPEPVYDAFHEFDDIDFDDDLIEVEVGEVDRVKGCRVLPSWS</sequence>
<dbReference type="GO" id="GO:0003676">
    <property type="term" value="F:nucleic acid binding"/>
    <property type="evidence" value="ECO:0007669"/>
    <property type="project" value="InterPro"/>
</dbReference>
<dbReference type="FunFam" id="3.40.50.300:FF:003558">
    <property type="entry name" value="Predicted protein"/>
    <property type="match status" value="1"/>
</dbReference>
<dbReference type="GO" id="GO:0005694">
    <property type="term" value="C:chromosome"/>
    <property type="evidence" value="ECO:0007669"/>
    <property type="project" value="TreeGrafter"/>
</dbReference>
<dbReference type="GO" id="GO:0000724">
    <property type="term" value="P:double-strand break repair via homologous recombination"/>
    <property type="evidence" value="ECO:0007669"/>
    <property type="project" value="TreeGrafter"/>
</dbReference>
<keyword evidence="8" id="KW-0067">ATP-binding</keyword>
<comment type="similarity">
    <text evidence="2">Belongs to the disease resistance NB-LRR family.</text>
</comment>
<dbReference type="PANTHER" id="PTHR13710">
    <property type="entry name" value="DNA HELICASE RECQ FAMILY MEMBER"/>
    <property type="match status" value="1"/>
</dbReference>
<feature type="compositionally biased region" description="Basic and acidic residues" evidence="5">
    <location>
        <begin position="457"/>
        <end position="466"/>
    </location>
</feature>
<dbReference type="Pfam" id="PF16124">
    <property type="entry name" value="RecQ_Zn_bind"/>
    <property type="match status" value="1"/>
</dbReference>
<evidence type="ECO:0000256" key="4">
    <source>
        <dbReference type="ARBA" id="ARBA00034808"/>
    </source>
</evidence>
<gene>
    <name evidence="8" type="ORF">STAS_05122</name>
</gene>
<dbReference type="Gene3D" id="3.40.50.300">
    <property type="entry name" value="P-loop containing nucleotide triphosphate hydrolases"/>
    <property type="match status" value="1"/>
</dbReference>
<evidence type="ECO:0000313" key="8">
    <source>
        <dbReference type="EMBL" id="GER29277.1"/>
    </source>
</evidence>
<feature type="domain" description="Helicase C-terminal" evidence="7">
    <location>
        <begin position="1"/>
        <end position="128"/>
    </location>
</feature>
<dbReference type="GO" id="GO:0043138">
    <property type="term" value="F:3'-5' DNA helicase activity"/>
    <property type="evidence" value="ECO:0007669"/>
    <property type="project" value="UniProtKB-EC"/>
</dbReference>
<comment type="caution">
    <text evidence="8">The sequence shown here is derived from an EMBL/GenBank/DDBJ whole genome shotgun (WGS) entry which is preliminary data.</text>
</comment>
<dbReference type="Proteomes" id="UP000325081">
    <property type="component" value="Unassembled WGS sequence"/>
</dbReference>
<evidence type="ECO:0000256" key="1">
    <source>
        <dbReference type="ARBA" id="ARBA00005446"/>
    </source>
</evidence>
<dbReference type="GO" id="GO:0000166">
    <property type="term" value="F:nucleotide binding"/>
    <property type="evidence" value="ECO:0007669"/>
    <property type="project" value="InterPro"/>
</dbReference>
<dbReference type="InterPro" id="IPR032284">
    <property type="entry name" value="RecQ_Zn-bd"/>
</dbReference>
<dbReference type="Pfam" id="PF09382">
    <property type="entry name" value="RQC"/>
    <property type="match status" value="1"/>
</dbReference>
<dbReference type="GO" id="GO:0005634">
    <property type="term" value="C:nucleus"/>
    <property type="evidence" value="ECO:0007669"/>
    <property type="project" value="TreeGrafter"/>
</dbReference>
<dbReference type="InterPro" id="IPR002121">
    <property type="entry name" value="HRDC_dom"/>
</dbReference>
<dbReference type="PROSITE" id="PS51194">
    <property type="entry name" value="HELICASE_CTER"/>
    <property type="match status" value="1"/>
</dbReference>
<dbReference type="InterPro" id="IPR018982">
    <property type="entry name" value="RQC_domain"/>
</dbReference>
<dbReference type="InterPro" id="IPR044876">
    <property type="entry name" value="HRDC_dom_sf"/>
</dbReference>
<feature type="region of interest" description="Disordered" evidence="5">
    <location>
        <begin position="411"/>
        <end position="466"/>
    </location>
</feature>
<protein>
    <recommendedName>
        <fullName evidence="4">DNA 3'-5' helicase</fullName>
        <ecNumber evidence="4">5.6.2.4</ecNumber>
    </recommendedName>
</protein>
<comment type="similarity">
    <text evidence="1">Belongs to the helicase family. RecQ subfamily.</text>
</comment>
<dbReference type="GO" id="GO:0006260">
    <property type="term" value="P:DNA replication"/>
    <property type="evidence" value="ECO:0007669"/>
    <property type="project" value="InterPro"/>
</dbReference>
<dbReference type="Pfam" id="PF00570">
    <property type="entry name" value="HRDC"/>
    <property type="match status" value="1"/>
</dbReference>
<dbReference type="EC" id="5.6.2.4" evidence="4"/>
<dbReference type="PANTHER" id="PTHR13710:SF156">
    <property type="entry name" value="ATP-DEPENDENT DNA HELICASE Q-LIKE 4B"/>
    <property type="match status" value="1"/>
</dbReference>
<proteinExistence type="inferred from homology"/>
<keyword evidence="8" id="KW-0378">Hydrolase</keyword>
<dbReference type="Gene3D" id="1.10.150.80">
    <property type="entry name" value="HRDC domain"/>
    <property type="match status" value="1"/>
</dbReference>
<dbReference type="InterPro" id="IPR010997">
    <property type="entry name" value="HRDC-like_sf"/>
</dbReference>
<evidence type="ECO:0000259" key="6">
    <source>
        <dbReference type="PROSITE" id="PS50967"/>
    </source>
</evidence>
<dbReference type="SUPFAM" id="SSF52540">
    <property type="entry name" value="P-loop containing nucleoside triphosphate hydrolases"/>
    <property type="match status" value="1"/>
</dbReference>
<dbReference type="EMBL" id="BKCP01003447">
    <property type="protein sequence ID" value="GER29277.1"/>
    <property type="molecule type" value="Genomic_DNA"/>
</dbReference>
<dbReference type="SMART" id="SM00956">
    <property type="entry name" value="RQC"/>
    <property type="match status" value="1"/>
</dbReference>
<keyword evidence="8" id="KW-0547">Nucleotide-binding</keyword>
<evidence type="ECO:0000256" key="3">
    <source>
        <dbReference type="ARBA" id="ARBA00034617"/>
    </source>
</evidence>
<evidence type="ECO:0000256" key="2">
    <source>
        <dbReference type="ARBA" id="ARBA00008894"/>
    </source>
</evidence>
<dbReference type="GO" id="GO:0009378">
    <property type="term" value="F:four-way junction helicase activity"/>
    <property type="evidence" value="ECO:0007669"/>
    <property type="project" value="TreeGrafter"/>
</dbReference>
<dbReference type="InterPro" id="IPR027417">
    <property type="entry name" value="P-loop_NTPase"/>
</dbReference>
<evidence type="ECO:0000259" key="7">
    <source>
        <dbReference type="PROSITE" id="PS51194"/>
    </source>
</evidence>
<name>A0A5A7P9I1_STRAF</name>
<dbReference type="OrthoDB" id="10261556at2759"/>
<evidence type="ECO:0000313" key="9">
    <source>
        <dbReference type="Proteomes" id="UP000325081"/>
    </source>
</evidence>
<dbReference type="SUPFAM" id="SSF47819">
    <property type="entry name" value="HRDC-like"/>
    <property type="match status" value="1"/>
</dbReference>
<dbReference type="PROSITE" id="PS50967">
    <property type="entry name" value="HRDC"/>
    <property type="match status" value="1"/>
</dbReference>
<dbReference type="InterPro" id="IPR001650">
    <property type="entry name" value="Helicase_C-like"/>
</dbReference>
<organism evidence="8 9">
    <name type="scientific">Striga asiatica</name>
    <name type="common">Asiatic witchweed</name>
    <name type="synonym">Buchnera asiatica</name>
    <dbReference type="NCBI Taxonomy" id="4170"/>
    <lineage>
        <taxon>Eukaryota</taxon>
        <taxon>Viridiplantae</taxon>
        <taxon>Streptophyta</taxon>
        <taxon>Embryophyta</taxon>
        <taxon>Tracheophyta</taxon>
        <taxon>Spermatophyta</taxon>
        <taxon>Magnoliopsida</taxon>
        <taxon>eudicotyledons</taxon>
        <taxon>Gunneridae</taxon>
        <taxon>Pentapetalae</taxon>
        <taxon>asterids</taxon>
        <taxon>lamiids</taxon>
        <taxon>Lamiales</taxon>
        <taxon>Orobanchaceae</taxon>
        <taxon>Buchnereae</taxon>
        <taxon>Striga</taxon>
    </lineage>
</organism>
<comment type="catalytic activity">
    <reaction evidence="3">
        <text>Couples ATP hydrolysis with the unwinding of duplex DNA by translocating in the 3'-5' direction.</text>
        <dbReference type="EC" id="5.6.2.4"/>
    </reaction>
</comment>
<keyword evidence="8" id="KW-0347">Helicase</keyword>
<dbReference type="Pfam" id="PF00271">
    <property type="entry name" value="Helicase_C"/>
    <property type="match status" value="1"/>
</dbReference>
<evidence type="ECO:0000256" key="5">
    <source>
        <dbReference type="SAM" id="MobiDB-lite"/>
    </source>
</evidence>
<dbReference type="AlphaFoldDB" id="A0A5A7P9I1"/>
<dbReference type="InterPro" id="IPR036388">
    <property type="entry name" value="WH-like_DNA-bd_sf"/>
</dbReference>
<keyword evidence="9" id="KW-1185">Reference proteome</keyword>
<reference evidence="9" key="1">
    <citation type="journal article" date="2019" name="Curr. Biol.">
        <title>Genome Sequence of Striga asiatica Provides Insight into the Evolution of Plant Parasitism.</title>
        <authorList>
            <person name="Yoshida S."/>
            <person name="Kim S."/>
            <person name="Wafula E.K."/>
            <person name="Tanskanen J."/>
            <person name="Kim Y.M."/>
            <person name="Honaas L."/>
            <person name="Yang Z."/>
            <person name="Spallek T."/>
            <person name="Conn C.E."/>
            <person name="Ichihashi Y."/>
            <person name="Cheong K."/>
            <person name="Cui S."/>
            <person name="Der J.P."/>
            <person name="Gundlach H."/>
            <person name="Jiao Y."/>
            <person name="Hori C."/>
            <person name="Ishida J.K."/>
            <person name="Kasahara H."/>
            <person name="Kiba T."/>
            <person name="Kim M.S."/>
            <person name="Koo N."/>
            <person name="Laohavisit A."/>
            <person name="Lee Y.H."/>
            <person name="Lumba S."/>
            <person name="McCourt P."/>
            <person name="Mortimer J.C."/>
            <person name="Mutuku J.M."/>
            <person name="Nomura T."/>
            <person name="Sasaki-Sekimoto Y."/>
            <person name="Seto Y."/>
            <person name="Wang Y."/>
            <person name="Wakatake T."/>
            <person name="Sakakibara H."/>
            <person name="Demura T."/>
            <person name="Yamaguchi S."/>
            <person name="Yoneyama K."/>
            <person name="Manabe R.I."/>
            <person name="Nelson D.C."/>
            <person name="Schulman A.H."/>
            <person name="Timko M.P."/>
            <person name="dePamphilis C.W."/>
            <person name="Choi D."/>
            <person name="Shirasu K."/>
        </authorList>
    </citation>
    <scope>NUCLEOTIDE SEQUENCE [LARGE SCALE GENOMIC DNA]</scope>
    <source>
        <strain evidence="9">cv. UVA1</strain>
    </source>
</reference>
<dbReference type="SMART" id="SM00490">
    <property type="entry name" value="HELICc"/>
    <property type="match status" value="1"/>
</dbReference>
<accession>A0A5A7P9I1</accession>
<dbReference type="GO" id="GO:0005737">
    <property type="term" value="C:cytoplasm"/>
    <property type="evidence" value="ECO:0007669"/>
    <property type="project" value="TreeGrafter"/>
</dbReference>
<feature type="domain" description="HRDC" evidence="6">
    <location>
        <begin position="330"/>
        <end position="413"/>
    </location>
</feature>